<dbReference type="Pfam" id="PF12171">
    <property type="entry name" value="zf-C2H2_jaz"/>
    <property type="match status" value="1"/>
</dbReference>
<evidence type="ECO:0000256" key="4">
    <source>
        <dbReference type="ARBA" id="ARBA00022771"/>
    </source>
</evidence>
<accession>A0A1Y2D0M5</accession>
<sequence length="145" mass="16709">MFNMRKDFQKGNGTTEPQSCAFGRKPYKCEMCPAAYKRPTDLKIHIMDHTNMREYECDTCEKKFKTRADLTKHMYIHSKENNFVCSYCDKRFKTRKILNTHKTNCDKNGGDSGSGSGEYECAICDKGFTKESALTAHVNSQHHDD</sequence>
<dbReference type="Pfam" id="PF13912">
    <property type="entry name" value="zf-C2H2_6"/>
    <property type="match status" value="1"/>
</dbReference>
<dbReference type="InterPro" id="IPR013087">
    <property type="entry name" value="Znf_C2H2_type"/>
</dbReference>
<dbReference type="GO" id="GO:0000981">
    <property type="term" value="F:DNA-binding transcription factor activity, RNA polymerase II-specific"/>
    <property type="evidence" value="ECO:0007669"/>
    <property type="project" value="TreeGrafter"/>
</dbReference>
<keyword evidence="10" id="KW-1185">Reference proteome</keyword>
<dbReference type="PANTHER" id="PTHR24394:SF29">
    <property type="entry name" value="MYONEURIN"/>
    <property type="match status" value="1"/>
</dbReference>
<dbReference type="PROSITE" id="PS50157">
    <property type="entry name" value="ZINC_FINGER_C2H2_2"/>
    <property type="match status" value="3"/>
</dbReference>
<feature type="domain" description="C2H2-type" evidence="8">
    <location>
        <begin position="119"/>
        <end position="145"/>
    </location>
</feature>
<evidence type="ECO:0000256" key="5">
    <source>
        <dbReference type="ARBA" id="ARBA00022833"/>
    </source>
</evidence>
<dbReference type="FunFam" id="3.30.160.60:FF:000145">
    <property type="entry name" value="Zinc finger protein 574"/>
    <property type="match status" value="1"/>
</dbReference>
<keyword evidence="6" id="KW-0539">Nucleus</keyword>
<reference evidence="9 10" key="1">
    <citation type="submission" date="2016-07" db="EMBL/GenBank/DDBJ databases">
        <title>Pervasive Adenine N6-methylation of Active Genes in Fungi.</title>
        <authorList>
            <consortium name="DOE Joint Genome Institute"/>
            <person name="Mondo S.J."/>
            <person name="Dannebaum R.O."/>
            <person name="Kuo R.C."/>
            <person name="Labutti K."/>
            <person name="Haridas S."/>
            <person name="Kuo A."/>
            <person name="Salamov A."/>
            <person name="Ahrendt S.R."/>
            <person name="Lipzen A."/>
            <person name="Sullivan W."/>
            <person name="Andreopoulos W.B."/>
            <person name="Clum A."/>
            <person name="Lindquist E."/>
            <person name="Daum C."/>
            <person name="Ramamoorthy G.K."/>
            <person name="Gryganskyi A."/>
            <person name="Culley D."/>
            <person name="Magnuson J.K."/>
            <person name="James T.Y."/>
            <person name="O'Malley M.A."/>
            <person name="Stajich J.E."/>
            <person name="Spatafora J.W."/>
            <person name="Visel A."/>
            <person name="Grigoriev I.V."/>
        </authorList>
    </citation>
    <scope>NUCLEOTIDE SEQUENCE [LARGE SCALE GENOMIC DNA]</scope>
    <source>
        <strain evidence="9 10">JEL800</strain>
    </source>
</reference>
<name>A0A1Y2D0M5_9FUNG</name>
<proteinExistence type="predicted"/>
<dbReference type="PANTHER" id="PTHR24394">
    <property type="entry name" value="ZINC FINGER PROTEIN"/>
    <property type="match status" value="1"/>
</dbReference>
<keyword evidence="3" id="KW-0677">Repeat</keyword>
<gene>
    <name evidence="9" type="ORF">BCR33DRAFT_179970</name>
</gene>
<dbReference type="EMBL" id="MCGO01000002">
    <property type="protein sequence ID" value="ORY52843.1"/>
    <property type="molecule type" value="Genomic_DNA"/>
</dbReference>
<dbReference type="InterPro" id="IPR036236">
    <property type="entry name" value="Znf_C2H2_sf"/>
</dbReference>
<dbReference type="Proteomes" id="UP000193642">
    <property type="component" value="Unassembled WGS sequence"/>
</dbReference>
<dbReference type="GO" id="GO:0008270">
    <property type="term" value="F:zinc ion binding"/>
    <property type="evidence" value="ECO:0007669"/>
    <property type="project" value="UniProtKB-KW"/>
</dbReference>
<dbReference type="InterPro" id="IPR022755">
    <property type="entry name" value="Znf_C2H2_jaz"/>
</dbReference>
<evidence type="ECO:0000256" key="7">
    <source>
        <dbReference type="PROSITE-ProRule" id="PRU00042"/>
    </source>
</evidence>
<dbReference type="Gene3D" id="3.30.160.60">
    <property type="entry name" value="Classic Zinc Finger"/>
    <property type="match status" value="4"/>
</dbReference>
<comment type="caution">
    <text evidence="9">The sequence shown here is derived from an EMBL/GenBank/DDBJ whole genome shotgun (WGS) entry which is preliminary data.</text>
</comment>
<evidence type="ECO:0000313" key="10">
    <source>
        <dbReference type="Proteomes" id="UP000193642"/>
    </source>
</evidence>
<comment type="subcellular location">
    <subcellularLocation>
        <location evidence="1">Nucleus</location>
    </subcellularLocation>
</comment>
<evidence type="ECO:0000313" key="9">
    <source>
        <dbReference type="EMBL" id="ORY52843.1"/>
    </source>
</evidence>
<dbReference type="AlphaFoldDB" id="A0A1Y2D0M5"/>
<evidence type="ECO:0000256" key="1">
    <source>
        <dbReference type="ARBA" id="ARBA00004123"/>
    </source>
</evidence>
<dbReference type="Pfam" id="PF00096">
    <property type="entry name" value="zf-C2H2"/>
    <property type="match status" value="2"/>
</dbReference>
<evidence type="ECO:0000256" key="2">
    <source>
        <dbReference type="ARBA" id="ARBA00022723"/>
    </source>
</evidence>
<dbReference type="PROSITE" id="PS00028">
    <property type="entry name" value="ZINC_FINGER_C2H2_1"/>
    <property type="match status" value="3"/>
</dbReference>
<keyword evidence="4 7" id="KW-0863">Zinc-finger</keyword>
<evidence type="ECO:0000256" key="3">
    <source>
        <dbReference type="ARBA" id="ARBA00022737"/>
    </source>
</evidence>
<organism evidence="9 10">
    <name type="scientific">Rhizoclosmatium globosum</name>
    <dbReference type="NCBI Taxonomy" id="329046"/>
    <lineage>
        <taxon>Eukaryota</taxon>
        <taxon>Fungi</taxon>
        <taxon>Fungi incertae sedis</taxon>
        <taxon>Chytridiomycota</taxon>
        <taxon>Chytridiomycota incertae sedis</taxon>
        <taxon>Chytridiomycetes</taxon>
        <taxon>Chytridiales</taxon>
        <taxon>Chytriomycetaceae</taxon>
        <taxon>Rhizoclosmatium</taxon>
    </lineage>
</organism>
<evidence type="ECO:0000259" key="8">
    <source>
        <dbReference type="PROSITE" id="PS50157"/>
    </source>
</evidence>
<evidence type="ECO:0000256" key="6">
    <source>
        <dbReference type="ARBA" id="ARBA00023242"/>
    </source>
</evidence>
<feature type="domain" description="C2H2-type" evidence="8">
    <location>
        <begin position="55"/>
        <end position="82"/>
    </location>
</feature>
<keyword evidence="5" id="KW-0862">Zinc</keyword>
<dbReference type="GO" id="GO:0005634">
    <property type="term" value="C:nucleus"/>
    <property type="evidence" value="ECO:0007669"/>
    <property type="project" value="UniProtKB-SubCell"/>
</dbReference>
<dbReference type="SUPFAM" id="SSF57667">
    <property type="entry name" value="beta-beta-alpha zinc fingers"/>
    <property type="match status" value="3"/>
</dbReference>
<dbReference type="OrthoDB" id="6077919at2759"/>
<keyword evidence="2" id="KW-0479">Metal-binding</keyword>
<protein>
    <recommendedName>
        <fullName evidence="8">C2H2-type domain-containing protein</fullName>
    </recommendedName>
</protein>
<dbReference type="SMART" id="SM00355">
    <property type="entry name" value="ZnF_C2H2"/>
    <property type="match status" value="4"/>
</dbReference>
<feature type="domain" description="C2H2-type" evidence="8">
    <location>
        <begin position="27"/>
        <end position="54"/>
    </location>
</feature>
<dbReference type="STRING" id="329046.A0A1Y2D0M5"/>